<dbReference type="Pfam" id="PF00881">
    <property type="entry name" value="Nitroreductase"/>
    <property type="match status" value="1"/>
</dbReference>
<reference evidence="5" key="1">
    <citation type="journal article" date="2019" name="Int. J. Syst. Evol. Microbiol.">
        <title>The Global Catalogue of Microorganisms (GCM) 10K type strain sequencing project: providing services to taxonomists for standard genome sequencing and annotation.</title>
        <authorList>
            <consortium name="The Broad Institute Genomics Platform"/>
            <consortium name="The Broad Institute Genome Sequencing Center for Infectious Disease"/>
            <person name="Wu L."/>
            <person name="Ma J."/>
        </authorList>
    </citation>
    <scope>NUCLEOTIDE SEQUENCE [LARGE SCALE GENOMIC DNA]</scope>
    <source>
        <strain evidence="5">CCUG 53519</strain>
    </source>
</reference>
<keyword evidence="2 4" id="KW-0560">Oxidoreductase</keyword>
<protein>
    <submittedName>
        <fullName evidence="4">Nitroreductase family protein</fullName>
        <ecNumber evidence="4">1.7.1.-</ecNumber>
    </submittedName>
</protein>
<keyword evidence="5" id="KW-1185">Reference proteome</keyword>
<dbReference type="SUPFAM" id="SSF55469">
    <property type="entry name" value="FMN-dependent nitroreductase-like"/>
    <property type="match status" value="1"/>
</dbReference>
<dbReference type="InterPro" id="IPR000415">
    <property type="entry name" value="Nitroreductase-like"/>
</dbReference>
<dbReference type="Gene3D" id="3.40.109.10">
    <property type="entry name" value="NADH Oxidase"/>
    <property type="match status" value="1"/>
</dbReference>
<dbReference type="InterPro" id="IPR029479">
    <property type="entry name" value="Nitroreductase"/>
</dbReference>
<organism evidence="4 5">
    <name type="scientific">Paenibacillus provencensis</name>
    <dbReference type="NCBI Taxonomy" id="441151"/>
    <lineage>
        <taxon>Bacteria</taxon>
        <taxon>Bacillati</taxon>
        <taxon>Bacillota</taxon>
        <taxon>Bacilli</taxon>
        <taxon>Bacillales</taxon>
        <taxon>Paenibacillaceae</taxon>
        <taxon>Paenibacillus</taxon>
    </lineage>
</organism>
<comment type="caution">
    <text evidence="4">The sequence shown here is derived from an EMBL/GenBank/DDBJ whole genome shotgun (WGS) entry which is preliminary data.</text>
</comment>
<dbReference type="EMBL" id="JBHTKX010000002">
    <property type="protein sequence ID" value="MFD1129980.1"/>
    <property type="molecule type" value="Genomic_DNA"/>
</dbReference>
<evidence type="ECO:0000313" key="4">
    <source>
        <dbReference type="EMBL" id="MFD1129980.1"/>
    </source>
</evidence>
<evidence type="ECO:0000256" key="2">
    <source>
        <dbReference type="ARBA" id="ARBA00023002"/>
    </source>
</evidence>
<dbReference type="Proteomes" id="UP001597169">
    <property type="component" value="Unassembled WGS sequence"/>
</dbReference>
<dbReference type="PANTHER" id="PTHR43673">
    <property type="entry name" value="NAD(P)H NITROREDUCTASE YDGI-RELATED"/>
    <property type="match status" value="1"/>
</dbReference>
<evidence type="ECO:0000256" key="1">
    <source>
        <dbReference type="ARBA" id="ARBA00007118"/>
    </source>
</evidence>
<dbReference type="PANTHER" id="PTHR43673:SF12">
    <property type="entry name" value="PROTEIN DRGA"/>
    <property type="match status" value="1"/>
</dbReference>
<dbReference type="EC" id="1.7.1.-" evidence="4"/>
<feature type="domain" description="Nitroreductase" evidence="3">
    <location>
        <begin position="8"/>
        <end position="183"/>
    </location>
</feature>
<accession>A0ABW3PY67</accession>
<dbReference type="RefSeq" id="WP_251582946.1">
    <property type="nucleotide sequence ID" value="NZ_JBHTKX010000002.1"/>
</dbReference>
<proteinExistence type="inferred from homology"/>
<evidence type="ECO:0000313" key="5">
    <source>
        <dbReference type="Proteomes" id="UP001597169"/>
    </source>
</evidence>
<comment type="similarity">
    <text evidence="1">Belongs to the nitroreductase family.</text>
</comment>
<sequence>MGNLQTVIKERRSAMKFKEGAVISKEELEKMFSLNKYAPSAFNLQHANYLVLQSPEDKQKAYEASGQYKTLTASAVIIVLGDTKAYQQVKRLYEGMLALGMMTQTEYDLETSSVIEMYETRGPSFQRDEAIRNASLSAMQLMLIAKDMGWDTCPMIGYDDQQLVSLLRIPEDLIPVMMITLGKADEENLRPRGYRKPVDEFVSIY</sequence>
<dbReference type="GO" id="GO:0016491">
    <property type="term" value="F:oxidoreductase activity"/>
    <property type="evidence" value="ECO:0007669"/>
    <property type="project" value="UniProtKB-KW"/>
</dbReference>
<evidence type="ECO:0000259" key="3">
    <source>
        <dbReference type="Pfam" id="PF00881"/>
    </source>
</evidence>
<gene>
    <name evidence="4" type="ORF">ACFQ3J_17565</name>
</gene>
<dbReference type="CDD" id="cd02137">
    <property type="entry name" value="MhqN-like"/>
    <property type="match status" value="1"/>
</dbReference>
<name>A0ABW3PY67_9BACL</name>